<protein>
    <submittedName>
        <fullName evidence="2">Uncharacterized protein</fullName>
    </submittedName>
</protein>
<evidence type="ECO:0000313" key="2">
    <source>
        <dbReference type="EMBL" id="OKP00201.1"/>
    </source>
</evidence>
<dbReference type="EMBL" id="MNBE01000648">
    <property type="protein sequence ID" value="OKP00201.1"/>
    <property type="molecule type" value="Genomic_DNA"/>
</dbReference>
<keyword evidence="3" id="KW-1185">Reference proteome</keyword>
<accession>A0A1Q5TJ09</accession>
<organism evidence="2 3">
    <name type="scientific">Penicillium subrubescens</name>
    <dbReference type="NCBI Taxonomy" id="1316194"/>
    <lineage>
        <taxon>Eukaryota</taxon>
        <taxon>Fungi</taxon>
        <taxon>Dikarya</taxon>
        <taxon>Ascomycota</taxon>
        <taxon>Pezizomycotina</taxon>
        <taxon>Eurotiomycetes</taxon>
        <taxon>Eurotiomycetidae</taxon>
        <taxon>Eurotiales</taxon>
        <taxon>Aspergillaceae</taxon>
        <taxon>Penicillium</taxon>
    </lineage>
</organism>
<feature type="compositionally biased region" description="Polar residues" evidence="1">
    <location>
        <begin position="43"/>
        <end position="61"/>
    </location>
</feature>
<reference evidence="2 3" key="1">
    <citation type="submission" date="2016-10" db="EMBL/GenBank/DDBJ databases">
        <title>Genome sequence of the ascomycete fungus Penicillium subrubescens.</title>
        <authorList>
            <person name="De Vries R.P."/>
            <person name="Peng M."/>
            <person name="Dilokpimol A."/>
            <person name="Hilden K."/>
            <person name="Makela M.R."/>
            <person name="Grigoriev I."/>
            <person name="Riley R."/>
            <person name="Granchi Z."/>
        </authorList>
    </citation>
    <scope>NUCLEOTIDE SEQUENCE [LARGE SCALE GENOMIC DNA]</scope>
    <source>
        <strain evidence="2 3">CBS 132785</strain>
    </source>
</reference>
<feature type="region of interest" description="Disordered" evidence="1">
    <location>
        <begin position="1"/>
        <end position="68"/>
    </location>
</feature>
<sequence length="68" mass="7894">MTKQANKSERRVFITNNHQDLKRYPPDSHRFLPPTRPPRVSRQAPTQSNLVKSVTTSAYTTTEKELIK</sequence>
<comment type="caution">
    <text evidence="2">The sequence shown here is derived from an EMBL/GenBank/DDBJ whole genome shotgun (WGS) entry which is preliminary data.</text>
</comment>
<evidence type="ECO:0000256" key="1">
    <source>
        <dbReference type="SAM" id="MobiDB-lite"/>
    </source>
</evidence>
<proteinExistence type="predicted"/>
<dbReference type="Proteomes" id="UP000186955">
    <property type="component" value="Unassembled WGS sequence"/>
</dbReference>
<evidence type="ECO:0000313" key="3">
    <source>
        <dbReference type="Proteomes" id="UP000186955"/>
    </source>
</evidence>
<feature type="compositionally biased region" description="Basic and acidic residues" evidence="1">
    <location>
        <begin position="1"/>
        <end position="12"/>
    </location>
</feature>
<gene>
    <name evidence="2" type="ORF">PENSUB_7979</name>
</gene>
<dbReference type="AlphaFoldDB" id="A0A1Q5TJ09"/>
<feature type="compositionally biased region" description="Basic and acidic residues" evidence="1">
    <location>
        <begin position="19"/>
        <end position="30"/>
    </location>
</feature>
<name>A0A1Q5TJ09_9EURO</name>